<dbReference type="AlphaFoldDB" id="A0A1J9RLL9"/>
<comment type="caution">
    <text evidence="2">The sequence shown here is derived from an EMBL/GenBank/DDBJ whole genome shotgun (WGS) entry which is preliminary data.</text>
</comment>
<name>A0A1J9RLL9_9PEZI</name>
<evidence type="ECO:0000313" key="3">
    <source>
        <dbReference type="Proteomes" id="UP000183809"/>
    </source>
</evidence>
<gene>
    <name evidence="2" type="ORF">BKCO1_8100036</name>
</gene>
<organism evidence="2 3">
    <name type="scientific">Diplodia corticola</name>
    <dbReference type="NCBI Taxonomy" id="236234"/>
    <lineage>
        <taxon>Eukaryota</taxon>
        <taxon>Fungi</taxon>
        <taxon>Dikarya</taxon>
        <taxon>Ascomycota</taxon>
        <taxon>Pezizomycotina</taxon>
        <taxon>Dothideomycetes</taxon>
        <taxon>Dothideomycetes incertae sedis</taxon>
        <taxon>Botryosphaeriales</taxon>
        <taxon>Botryosphaeriaceae</taxon>
        <taxon>Diplodia</taxon>
    </lineage>
</organism>
<dbReference type="Pfam" id="PF09458">
    <property type="entry name" value="H_lectin"/>
    <property type="match status" value="3"/>
</dbReference>
<dbReference type="InterPro" id="IPR037221">
    <property type="entry name" value="H-type_lectin_dom_sf"/>
</dbReference>
<dbReference type="InterPro" id="IPR019019">
    <property type="entry name" value="H-type_lectin_domain"/>
</dbReference>
<evidence type="ECO:0000313" key="2">
    <source>
        <dbReference type="EMBL" id="OJD29407.1"/>
    </source>
</evidence>
<feature type="domain" description="H-type lectin" evidence="1">
    <location>
        <begin position="776"/>
        <end position="839"/>
    </location>
</feature>
<dbReference type="STRING" id="236234.A0A1J9RLL9"/>
<protein>
    <recommendedName>
        <fullName evidence="1">H-type lectin domain-containing protein</fullName>
    </recommendedName>
</protein>
<dbReference type="SUPFAM" id="SSF141086">
    <property type="entry name" value="Agglutinin HPA-like"/>
    <property type="match status" value="3"/>
</dbReference>
<dbReference type="GO" id="GO:0007155">
    <property type="term" value="P:cell adhesion"/>
    <property type="evidence" value="ECO:0007669"/>
    <property type="project" value="InterPro"/>
</dbReference>
<evidence type="ECO:0000259" key="1">
    <source>
        <dbReference type="Pfam" id="PF09458"/>
    </source>
</evidence>
<dbReference type="OrthoDB" id="3231004at2759"/>
<dbReference type="EMBL" id="MNUE01000081">
    <property type="protein sequence ID" value="OJD29407.1"/>
    <property type="molecule type" value="Genomic_DNA"/>
</dbReference>
<reference evidence="2 3" key="1">
    <citation type="submission" date="2016-10" db="EMBL/GenBank/DDBJ databases">
        <title>Proteomics and genomics reveal pathogen-plant mechanisms compatible with a hemibiotrophic lifestyle of Diplodia corticola.</title>
        <authorList>
            <person name="Fernandes I."/>
            <person name="De Jonge R."/>
            <person name="Van De Peer Y."/>
            <person name="Devreese B."/>
            <person name="Alves A."/>
            <person name="Esteves A.C."/>
        </authorList>
    </citation>
    <scope>NUCLEOTIDE SEQUENCE [LARGE SCALE GENOMIC DNA]</scope>
    <source>
        <strain evidence="2 3">CBS 112549</strain>
    </source>
</reference>
<sequence length="841" mass="92349">MEPTQGCTERHEWWREVITEMNISAAAPIIRQSRNGSGAGLPIDTRHFHEADLNYYLSIRVVTRQDRPAATFASTQALANGHSHNNFGDCFISGFLEGGQLDALISVRLKDKKRISEVSDCLSASFEISSGKFKPLTGTIDTAMRTAMELSQITVEASNVGGGTITLDDQQSSLQSLRDEASNFPTLAADQPERIFATLTKYDSLSGSQALRPALNYDHTAFYANVLLDAFIEFKNIERRLSTQTTQIKSGVMQFLKDEPLSADRKRRFDASWKGIAKAKRECTNQLLKILKEVDEIRKNPAIATDDTRDDQVEDPLVFSEYLPRVVPTAEAAPEDYPHDTRAKLYSGIEEDLSQNERAKVKELSVEHPDIAKQFRMAVPCGAVDSAGHPFCSLDYLKPDWALTETTVHMRGGVVSALSLRYANGVVTVFGTLSLSDKIFKLKLNLGTNEHIVGCSIETGRPGPEVAICITAVRLSTNRGSTLVAQPAGWKEPTNGKSRRDGVEFESLKMAHYDPLMESGYIQGFWGLASLDPTSGRGIYRLAPIWSNAAAPTTVNITNMGDTVGTEAESEAPPGGVWDMYKIHDASTPVPRTSAILSYNNTCPDRPLPVILTGFQKMDTWNCANMHFSTSVDCMTNDKFSIGVDQWSDSVLYDAEVTWIGVRPDCPGIQGGQIEAHGSISREIKFSKSFPKSPKILIWISGLDLPISNGKRVDVSATEIKQDVFRINVGSTSSALTQASISWIAMSPDSACAMGSYAYSRDSKEQDHGKEGWCSFPKGKFSKPPKLLVGFSSFDISGSSRNYYFGTSIWDVTKEAFSWKIYALDGSAISAATVQWIAIPT</sequence>
<dbReference type="GO" id="GO:0030246">
    <property type="term" value="F:carbohydrate binding"/>
    <property type="evidence" value="ECO:0007669"/>
    <property type="project" value="InterPro"/>
</dbReference>
<dbReference type="RefSeq" id="XP_020125667.1">
    <property type="nucleotide sequence ID" value="XM_020279473.1"/>
</dbReference>
<proteinExistence type="predicted"/>
<dbReference type="Gene3D" id="2.60.40.2080">
    <property type="match status" value="3"/>
</dbReference>
<dbReference type="GeneID" id="31019736"/>
<dbReference type="Proteomes" id="UP000183809">
    <property type="component" value="Unassembled WGS sequence"/>
</dbReference>
<feature type="domain" description="H-type lectin" evidence="1">
    <location>
        <begin position="609"/>
        <end position="660"/>
    </location>
</feature>
<accession>A0A1J9RLL9</accession>
<feature type="domain" description="H-type lectin" evidence="1">
    <location>
        <begin position="682"/>
        <end position="746"/>
    </location>
</feature>
<keyword evidence="3" id="KW-1185">Reference proteome</keyword>